<dbReference type="EMBL" id="LMWS01000057">
    <property type="protein sequence ID" value="KUN33265.1"/>
    <property type="molecule type" value="Genomic_DNA"/>
</dbReference>
<organism evidence="2 3">
    <name type="scientific">Streptomyces longwoodensis</name>
    <dbReference type="NCBI Taxonomy" id="68231"/>
    <lineage>
        <taxon>Bacteria</taxon>
        <taxon>Bacillati</taxon>
        <taxon>Actinomycetota</taxon>
        <taxon>Actinomycetes</taxon>
        <taxon>Kitasatosporales</taxon>
        <taxon>Streptomycetaceae</taxon>
        <taxon>Streptomyces</taxon>
    </lineage>
</organism>
<keyword evidence="3" id="KW-1185">Reference proteome</keyword>
<name>A0A101QNQ9_9ACTN</name>
<comment type="caution">
    <text evidence="2">The sequence shown here is derived from an EMBL/GenBank/DDBJ whole genome shotgun (WGS) entry which is preliminary data.</text>
</comment>
<evidence type="ECO:0000313" key="3">
    <source>
        <dbReference type="Proteomes" id="UP000053271"/>
    </source>
</evidence>
<gene>
    <name evidence="2" type="ORF">AQJ30_34215</name>
</gene>
<sequence length="183" mass="18878">MGGGCPVAAARSLGLLTLPDEDHGTSGPGDHALGDGADEEPGEAAEAARTQHQQVGPLGGLQQGRGSRAVDLLAGDEHVGYDTAHTLHRLPQGAGRRLPLRGVRGLAAVSARVPVPDVHQSQRPVTTQCLAGGPLRGGEALGRSVHSGDDGRQHDAHLLCWICSLPPASSRGDLCCDAGRRRR</sequence>
<evidence type="ECO:0000313" key="2">
    <source>
        <dbReference type="EMBL" id="KUN33265.1"/>
    </source>
</evidence>
<feature type="region of interest" description="Disordered" evidence="1">
    <location>
        <begin position="17"/>
        <end position="64"/>
    </location>
</feature>
<reference evidence="2 3" key="1">
    <citation type="submission" date="2015-10" db="EMBL/GenBank/DDBJ databases">
        <title>Draft genome sequence of Streptomyces longwoodensis DSM 41677, type strain for the species Streptomyces longwoodensis.</title>
        <authorList>
            <person name="Ruckert C."/>
            <person name="Winkler A."/>
            <person name="Kalinowski J."/>
            <person name="Kampfer P."/>
            <person name="Glaeser S."/>
        </authorList>
    </citation>
    <scope>NUCLEOTIDE SEQUENCE [LARGE SCALE GENOMIC DNA]</scope>
    <source>
        <strain evidence="2 3">DSM 41677</strain>
    </source>
</reference>
<dbReference type="Proteomes" id="UP000053271">
    <property type="component" value="Unassembled WGS sequence"/>
</dbReference>
<dbReference type="AlphaFoldDB" id="A0A101QNQ9"/>
<evidence type="ECO:0000256" key="1">
    <source>
        <dbReference type="SAM" id="MobiDB-lite"/>
    </source>
</evidence>
<proteinExistence type="predicted"/>
<accession>A0A101QNQ9</accession>
<protein>
    <submittedName>
        <fullName evidence="2">Uncharacterized protein</fullName>
    </submittedName>
</protein>
<feature type="compositionally biased region" description="Low complexity" evidence="1">
    <location>
        <begin position="44"/>
        <end position="56"/>
    </location>
</feature>